<organism evidence="9 10">
    <name type="scientific">Ambrosia artemisiifolia</name>
    <name type="common">Common ragweed</name>
    <dbReference type="NCBI Taxonomy" id="4212"/>
    <lineage>
        <taxon>Eukaryota</taxon>
        <taxon>Viridiplantae</taxon>
        <taxon>Streptophyta</taxon>
        <taxon>Embryophyta</taxon>
        <taxon>Tracheophyta</taxon>
        <taxon>Spermatophyta</taxon>
        <taxon>Magnoliopsida</taxon>
        <taxon>eudicotyledons</taxon>
        <taxon>Gunneridae</taxon>
        <taxon>Pentapetalae</taxon>
        <taxon>asterids</taxon>
        <taxon>campanulids</taxon>
        <taxon>Asterales</taxon>
        <taxon>Asteraceae</taxon>
        <taxon>Asteroideae</taxon>
        <taxon>Heliantheae alliance</taxon>
        <taxon>Heliantheae</taxon>
        <taxon>Ambrosia</taxon>
    </lineage>
</organism>
<dbReference type="Pfam" id="PF02092">
    <property type="entry name" value="tRNA_synt_2f"/>
    <property type="match status" value="1"/>
</dbReference>
<dbReference type="GO" id="GO:0006426">
    <property type="term" value="P:glycyl-tRNA aminoacylation"/>
    <property type="evidence" value="ECO:0007669"/>
    <property type="project" value="InterPro"/>
</dbReference>
<evidence type="ECO:0000256" key="8">
    <source>
        <dbReference type="ARBA" id="ARBA00047937"/>
    </source>
</evidence>
<evidence type="ECO:0000256" key="1">
    <source>
        <dbReference type="ARBA" id="ARBA00008226"/>
    </source>
</evidence>
<dbReference type="GO" id="GO:0004820">
    <property type="term" value="F:glycine-tRNA ligase activity"/>
    <property type="evidence" value="ECO:0007669"/>
    <property type="project" value="UniProtKB-EC"/>
</dbReference>
<dbReference type="EMBL" id="JAMZMK010006982">
    <property type="protein sequence ID" value="KAI7746439.1"/>
    <property type="molecule type" value="Genomic_DNA"/>
</dbReference>
<gene>
    <name evidence="9" type="ORF">M8C21_009316</name>
</gene>
<keyword evidence="5" id="KW-0067">ATP-binding</keyword>
<dbReference type="InterPro" id="IPR015944">
    <property type="entry name" value="Gly-tRNA-synth_bsu"/>
</dbReference>
<evidence type="ECO:0000256" key="4">
    <source>
        <dbReference type="ARBA" id="ARBA00022741"/>
    </source>
</evidence>
<evidence type="ECO:0000313" key="10">
    <source>
        <dbReference type="Proteomes" id="UP001206925"/>
    </source>
</evidence>
<proteinExistence type="inferred from homology"/>
<keyword evidence="3" id="KW-0436">Ligase</keyword>
<feature type="non-terminal residue" evidence="9">
    <location>
        <position position="99"/>
    </location>
</feature>
<comment type="caution">
    <text evidence="9">The sequence shown here is derived from an EMBL/GenBank/DDBJ whole genome shotgun (WGS) entry which is preliminary data.</text>
</comment>
<evidence type="ECO:0000256" key="3">
    <source>
        <dbReference type="ARBA" id="ARBA00022598"/>
    </source>
</evidence>
<keyword evidence="7" id="KW-0030">Aminoacyl-tRNA synthetase</keyword>
<keyword evidence="6" id="KW-0648">Protein biosynthesis</keyword>
<name>A0AAD5GMI6_AMBAR</name>
<dbReference type="PANTHER" id="PTHR30075:SF2">
    <property type="entry name" value="GLYCINE--TRNA LIGASE, CHLOROPLASTIC_MITOCHONDRIAL 2"/>
    <property type="match status" value="1"/>
</dbReference>
<dbReference type="PANTHER" id="PTHR30075">
    <property type="entry name" value="GLYCYL-TRNA SYNTHETASE"/>
    <property type="match status" value="1"/>
</dbReference>
<reference evidence="9" key="1">
    <citation type="submission" date="2022-06" db="EMBL/GenBank/DDBJ databases">
        <title>Uncovering the hologenomic basis of an extraordinary plant invasion.</title>
        <authorList>
            <person name="Bieker V.C."/>
            <person name="Martin M.D."/>
            <person name="Gilbert T."/>
            <person name="Hodgins K."/>
            <person name="Battlay P."/>
            <person name="Petersen B."/>
            <person name="Wilson J."/>
        </authorList>
    </citation>
    <scope>NUCLEOTIDE SEQUENCE</scope>
    <source>
        <strain evidence="9">AA19_3_7</strain>
        <tissue evidence="9">Leaf</tissue>
    </source>
</reference>
<keyword evidence="4" id="KW-0547">Nucleotide-binding</keyword>
<dbReference type="AlphaFoldDB" id="A0AAD5GMI6"/>
<dbReference type="InterPro" id="IPR006194">
    <property type="entry name" value="Gly-tRNA-synth_heterodimer"/>
</dbReference>
<dbReference type="GO" id="GO:0005524">
    <property type="term" value="F:ATP binding"/>
    <property type="evidence" value="ECO:0007669"/>
    <property type="project" value="UniProtKB-KW"/>
</dbReference>
<evidence type="ECO:0000256" key="7">
    <source>
        <dbReference type="ARBA" id="ARBA00023146"/>
    </source>
</evidence>
<sequence>MEDKMIWVESTVSELGLALELSEDKLQIAHEAASLAMSDLSTAVVTKFSSLSGIMARHYALREVTGQIITDSLLRLKGLTADRQKKKMARTRIVGYTKL</sequence>
<evidence type="ECO:0000256" key="2">
    <source>
        <dbReference type="ARBA" id="ARBA00012829"/>
    </source>
</evidence>
<dbReference type="EC" id="6.1.1.14" evidence="2"/>
<comment type="catalytic activity">
    <reaction evidence="8">
        <text>tRNA(Gly) + glycine + ATP = glycyl-tRNA(Gly) + AMP + diphosphate</text>
        <dbReference type="Rhea" id="RHEA:16013"/>
        <dbReference type="Rhea" id="RHEA-COMP:9664"/>
        <dbReference type="Rhea" id="RHEA-COMP:9683"/>
        <dbReference type="ChEBI" id="CHEBI:30616"/>
        <dbReference type="ChEBI" id="CHEBI:33019"/>
        <dbReference type="ChEBI" id="CHEBI:57305"/>
        <dbReference type="ChEBI" id="CHEBI:78442"/>
        <dbReference type="ChEBI" id="CHEBI:78522"/>
        <dbReference type="ChEBI" id="CHEBI:456215"/>
        <dbReference type="EC" id="6.1.1.14"/>
    </reaction>
</comment>
<accession>A0AAD5GMI6</accession>
<protein>
    <recommendedName>
        <fullName evidence="2">glycine--tRNA ligase</fullName>
        <ecNumber evidence="2">6.1.1.14</ecNumber>
    </recommendedName>
</protein>
<dbReference type="Proteomes" id="UP001206925">
    <property type="component" value="Unassembled WGS sequence"/>
</dbReference>
<evidence type="ECO:0000256" key="5">
    <source>
        <dbReference type="ARBA" id="ARBA00022840"/>
    </source>
</evidence>
<evidence type="ECO:0000256" key="6">
    <source>
        <dbReference type="ARBA" id="ARBA00022917"/>
    </source>
</evidence>
<keyword evidence="10" id="KW-1185">Reference proteome</keyword>
<evidence type="ECO:0000313" key="9">
    <source>
        <dbReference type="EMBL" id="KAI7746439.1"/>
    </source>
</evidence>
<dbReference type="GO" id="GO:0009570">
    <property type="term" value="C:chloroplast stroma"/>
    <property type="evidence" value="ECO:0007669"/>
    <property type="project" value="TreeGrafter"/>
</dbReference>
<comment type="similarity">
    <text evidence="1">Belongs to the class-II aminoacyl-tRNA synthetase family.</text>
</comment>
<dbReference type="GO" id="GO:0005739">
    <property type="term" value="C:mitochondrion"/>
    <property type="evidence" value="ECO:0007669"/>
    <property type="project" value="TreeGrafter"/>
</dbReference>